<reference evidence="7 8" key="1">
    <citation type="submission" date="2010-12" db="EMBL/GenBank/DDBJ databases">
        <title>Whole genome sequence of Anaerolinea thermophila UNI-1.</title>
        <authorList>
            <person name="Narita-Yamada S."/>
            <person name="Kishi E."/>
            <person name="Watanabe Y."/>
            <person name="Takasaki K."/>
            <person name="Ankai A."/>
            <person name="Oguchi A."/>
            <person name="Fukui S."/>
            <person name="Takahashi M."/>
            <person name="Yashiro I."/>
            <person name="Hosoyama A."/>
            <person name="Sekiguchi Y."/>
            <person name="Hanada S."/>
            <person name="Fujita N."/>
        </authorList>
    </citation>
    <scope>NUCLEOTIDE SEQUENCE [LARGE SCALE GENOMIC DNA]</scope>
    <source>
        <strain evidence="8">DSM 14523 / JCM 11388 / NBRC 100420 / UNI-1</strain>
    </source>
</reference>
<dbReference type="GO" id="GO:0009254">
    <property type="term" value="P:peptidoglycan turnover"/>
    <property type="evidence" value="ECO:0007669"/>
    <property type="project" value="TreeGrafter"/>
</dbReference>
<dbReference type="EC" id="3.5.1.28" evidence="2"/>
<keyword evidence="5" id="KW-0812">Transmembrane</keyword>
<dbReference type="GO" id="GO:0008745">
    <property type="term" value="F:N-acetylmuramoyl-L-alanine amidase activity"/>
    <property type="evidence" value="ECO:0007669"/>
    <property type="project" value="UniProtKB-EC"/>
</dbReference>
<dbReference type="AlphaFoldDB" id="E8MXT7"/>
<dbReference type="STRING" id="926569.ANT_21420"/>
<dbReference type="InterPro" id="IPR036505">
    <property type="entry name" value="Amidase/PGRP_sf"/>
</dbReference>
<dbReference type="InterPro" id="IPR002502">
    <property type="entry name" value="Amidase_domain"/>
</dbReference>
<evidence type="ECO:0000313" key="8">
    <source>
        <dbReference type="Proteomes" id="UP000008922"/>
    </source>
</evidence>
<dbReference type="PANTHER" id="PTHR30417:SF1">
    <property type="entry name" value="N-ACETYLMURAMOYL-L-ALANINE AMIDASE AMID"/>
    <property type="match status" value="1"/>
</dbReference>
<feature type="domain" description="N-acetylmuramoyl-L-alanine amidase" evidence="6">
    <location>
        <begin position="107"/>
        <end position="270"/>
    </location>
</feature>
<evidence type="ECO:0000256" key="3">
    <source>
        <dbReference type="ARBA" id="ARBA00022801"/>
    </source>
</evidence>
<evidence type="ECO:0000313" key="7">
    <source>
        <dbReference type="EMBL" id="BAJ64168.1"/>
    </source>
</evidence>
<dbReference type="GO" id="GO:0071555">
    <property type="term" value="P:cell wall organization"/>
    <property type="evidence" value="ECO:0007669"/>
    <property type="project" value="UniProtKB-KW"/>
</dbReference>
<dbReference type="eggNOG" id="COG3023">
    <property type="taxonomic scope" value="Bacteria"/>
</dbReference>
<keyword evidence="3" id="KW-0378">Hydrolase</keyword>
<dbReference type="InParanoid" id="E8MXT7"/>
<dbReference type="InterPro" id="IPR051206">
    <property type="entry name" value="NAMLAA_amidase_2"/>
</dbReference>
<dbReference type="OrthoDB" id="66275at2"/>
<dbReference type="HOGENOM" id="CLU_083537_0_0_0"/>
<dbReference type="SMART" id="SM00644">
    <property type="entry name" value="Ami_2"/>
    <property type="match status" value="1"/>
</dbReference>
<keyword evidence="8" id="KW-1185">Reference proteome</keyword>
<dbReference type="Pfam" id="PF01510">
    <property type="entry name" value="Amidase_2"/>
    <property type="match status" value="1"/>
</dbReference>
<proteinExistence type="predicted"/>
<accession>E8MXT7</accession>
<evidence type="ECO:0000256" key="5">
    <source>
        <dbReference type="SAM" id="Phobius"/>
    </source>
</evidence>
<keyword evidence="5" id="KW-1133">Transmembrane helix</keyword>
<dbReference type="EMBL" id="AP012029">
    <property type="protein sequence ID" value="BAJ64168.1"/>
    <property type="molecule type" value="Genomic_DNA"/>
</dbReference>
<dbReference type="Proteomes" id="UP000008922">
    <property type="component" value="Chromosome"/>
</dbReference>
<comment type="catalytic activity">
    <reaction evidence="1">
        <text>Hydrolyzes the link between N-acetylmuramoyl residues and L-amino acid residues in certain cell-wall glycopeptides.</text>
        <dbReference type="EC" id="3.5.1.28"/>
    </reaction>
</comment>
<evidence type="ECO:0000259" key="6">
    <source>
        <dbReference type="SMART" id="SM00644"/>
    </source>
</evidence>
<organism evidence="7 8">
    <name type="scientific">Anaerolinea thermophila (strain DSM 14523 / JCM 11388 / NBRC 100420 / UNI-1)</name>
    <dbReference type="NCBI Taxonomy" id="926569"/>
    <lineage>
        <taxon>Bacteria</taxon>
        <taxon>Bacillati</taxon>
        <taxon>Chloroflexota</taxon>
        <taxon>Anaerolineae</taxon>
        <taxon>Anaerolineales</taxon>
        <taxon>Anaerolineaceae</taxon>
        <taxon>Anaerolinea</taxon>
    </lineage>
</organism>
<dbReference type="RefSeq" id="WP_013560538.1">
    <property type="nucleotide sequence ID" value="NC_014960.1"/>
</dbReference>
<gene>
    <name evidence="7" type="ordered locus">ANT_21420</name>
</gene>
<keyword evidence="4" id="KW-0961">Cell wall biogenesis/degradation</keyword>
<keyword evidence="5" id="KW-0472">Membrane</keyword>
<dbReference type="CDD" id="cd06583">
    <property type="entry name" value="PGRP"/>
    <property type="match status" value="1"/>
</dbReference>
<dbReference type="Gene3D" id="3.40.80.10">
    <property type="entry name" value="Peptidoglycan recognition protein-like"/>
    <property type="match status" value="1"/>
</dbReference>
<sequence length="290" mass="31340">MEIEIVSPRKLLTGLMMIGLVVGGVWGALVHVPRARVAAAQALPSPTPTPLLTAAVFEPTATPMAVPTATPMPTPTAVPDNLQTYLEGCRKGGAAAFTPDYAGAVVAASCNHGGENRPQAVVVHATEGELPAALAHLRDPQSRVSAHYVVDRDGTVYQLVPERAVAYHVACGVEGCVSSCPAFLCGDGRPETRTVGIELVNRGKVPQDWRGAVYEDYGMAFGWRWWEEYPQAQRDALKRLVEDIAVRWGIAVDPDHVLGHYRVQGKRDPGPALNLFWERNGHPMREAVFP</sequence>
<feature type="transmembrane region" description="Helical" evidence="5">
    <location>
        <begin position="12"/>
        <end position="32"/>
    </location>
</feature>
<protein>
    <recommendedName>
        <fullName evidence="2">N-acetylmuramoyl-L-alanine amidase</fullName>
        <ecNumber evidence="2">3.5.1.28</ecNumber>
    </recommendedName>
</protein>
<evidence type="ECO:0000256" key="2">
    <source>
        <dbReference type="ARBA" id="ARBA00011901"/>
    </source>
</evidence>
<dbReference type="KEGG" id="atm:ANT_21420"/>
<dbReference type="PANTHER" id="PTHR30417">
    <property type="entry name" value="N-ACETYLMURAMOYL-L-ALANINE AMIDASE AMID"/>
    <property type="match status" value="1"/>
</dbReference>
<evidence type="ECO:0000256" key="1">
    <source>
        <dbReference type="ARBA" id="ARBA00001561"/>
    </source>
</evidence>
<name>E8MXT7_ANATU</name>
<dbReference type="GO" id="GO:0009253">
    <property type="term" value="P:peptidoglycan catabolic process"/>
    <property type="evidence" value="ECO:0007669"/>
    <property type="project" value="InterPro"/>
</dbReference>
<dbReference type="SUPFAM" id="SSF55846">
    <property type="entry name" value="N-acetylmuramoyl-L-alanine amidase-like"/>
    <property type="match status" value="1"/>
</dbReference>
<evidence type="ECO:0000256" key="4">
    <source>
        <dbReference type="ARBA" id="ARBA00023316"/>
    </source>
</evidence>